<dbReference type="CDD" id="cd03499">
    <property type="entry name" value="SQR_TypeC_SdhC"/>
    <property type="match status" value="1"/>
</dbReference>
<dbReference type="PROSITE" id="PS01000">
    <property type="entry name" value="SDH_CYT_1"/>
    <property type="match status" value="1"/>
</dbReference>
<evidence type="ECO:0000256" key="17">
    <source>
        <dbReference type="ARBA" id="ARBA00025912"/>
    </source>
</evidence>
<dbReference type="Pfam" id="PF01127">
    <property type="entry name" value="Sdh_cyt"/>
    <property type="match status" value="1"/>
</dbReference>
<evidence type="ECO:0000256" key="7">
    <source>
        <dbReference type="ARBA" id="ARBA00022475"/>
    </source>
</evidence>
<dbReference type="InterPro" id="IPR018495">
    <property type="entry name" value="Succ_DH_cyt_bsu_CS"/>
</dbReference>
<evidence type="ECO:0000256" key="6">
    <source>
        <dbReference type="ARBA" id="ARBA00022448"/>
    </source>
</evidence>
<evidence type="ECO:0000256" key="10">
    <source>
        <dbReference type="ARBA" id="ARBA00022617"/>
    </source>
</evidence>
<keyword evidence="15 18" id="KW-0408">Iron</keyword>
<dbReference type="GO" id="GO:0005886">
    <property type="term" value="C:plasma membrane"/>
    <property type="evidence" value="ECO:0007669"/>
    <property type="project" value="UniProtKB-SubCell"/>
</dbReference>
<name>A0A1Y6KS52_9GAMM</name>
<keyword evidence="10 18" id="KW-0349">Heme</keyword>
<keyword evidence="12 18" id="KW-0479">Metal-binding</keyword>
<dbReference type="InterPro" id="IPR014314">
    <property type="entry name" value="Succ_DH_cytb556"/>
</dbReference>
<feature type="transmembrane region" description="Helical" evidence="19">
    <location>
        <begin position="110"/>
        <end position="132"/>
    </location>
</feature>
<evidence type="ECO:0000256" key="4">
    <source>
        <dbReference type="ARBA" id="ARBA00007244"/>
    </source>
</evidence>
<protein>
    <recommendedName>
        <fullName evidence="5">Succinate dehydrogenase cytochrome b556 subunit</fullName>
    </recommendedName>
</protein>
<dbReference type="SUPFAM" id="SSF81343">
    <property type="entry name" value="Fumarate reductase respiratory complex transmembrane subunits"/>
    <property type="match status" value="1"/>
</dbReference>
<dbReference type="InterPro" id="IPR034804">
    <property type="entry name" value="SQR/QFR_C/D"/>
</dbReference>
<keyword evidence="16 19" id="KW-0472">Membrane</keyword>
<dbReference type="PROSITE" id="PS01001">
    <property type="entry name" value="SDH_CYT_2"/>
    <property type="match status" value="1"/>
</dbReference>
<evidence type="ECO:0000256" key="16">
    <source>
        <dbReference type="ARBA" id="ARBA00023136"/>
    </source>
</evidence>
<reference evidence="21" key="1">
    <citation type="submission" date="2017-06" db="EMBL/GenBank/DDBJ databases">
        <authorList>
            <person name="Rodrigo-Torres L."/>
            <person name="Arahal R. D."/>
            <person name="Lucena T."/>
        </authorList>
    </citation>
    <scope>NUCLEOTIDE SEQUENCE [LARGE SCALE GENOMIC DNA]</scope>
    <source>
        <strain evidence="21">type strain: CECT 9192</strain>
    </source>
</reference>
<evidence type="ECO:0000256" key="11">
    <source>
        <dbReference type="ARBA" id="ARBA00022692"/>
    </source>
</evidence>
<feature type="binding site" description="axial binding residue" evidence="18">
    <location>
        <position position="89"/>
    </location>
    <ligand>
        <name>heme</name>
        <dbReference type="ChEBI" id="CHEBI:30413"/>
        <note>ligand shared with second transmembrane subunit</note>
    </ligand>
    <ligandPart>
        <name>Fe</name>
        <dbReference type="ChEBI" id="CHEBI:18248"/>
    </ligandPart>
</feature>
<dbReference type="GO" id="GO:0006099">
    <property type="term" value="P:tricarboxylic acid cycle"/>
    <property type="evidence" value="ECO:0007669"/>
    <property type="project" value="UniProtKB-KW"/>
</dbReference>
<evidence type="ECO:0000313" key="20">
    <source>
        <dbReference type="EMBL" id="SMY15020.1"/>
    </source>
</evidence>
<dbReference type="GO" id="GO:0009055">
    <property type="term" value="F:electron transfer activity"/>
    <property type="evidence" value="ECO:0007669"/>
    <property type="project" value="InterPro"/>
</dbReference>
<dbReference type="Proteomes" id="UP000196485">
    <property type="component" value="Unassembled WGS sequence"/>
</dbReference>
<sequence length="133" mass="14805">MKLSEQNVKVKKPRPVNLDLQTIRFPLTAIASILHRISGVITFVSIAILLWLLNLSLSSPEGFTAAASITNSWLVKFVLWGILTALFYHIVFGIRHLLMDLGYFEEMETGLASTKVSFVIVAILSVFSGVLVW</sequence>
<evidence type="ECO:0000256" key="12">
    <source>
        <dbReference type="ARBA" id="ARBA00022723"/>
    </source>
</evidence>
<dbReference type="RefSeq" id="WP_087819972.1">
    <property type="nucleotide sequence ID" value="NZ_FYAH01000001.1"/>
</dbReference>
<keyword evidence="9" id="KW-0816">Tricarboxylic acid cycle</keyword>
<dbReference type="Gene3D" id="1.20.1300.10">
    <property type="entry name" value="Fumarate reductase/succinate dehydrogenase, transmembrane subunit"/>
    <property type="match status" value="1"/>
</dbReference>
<evidence type="ECO:0000256" key="8">
    <source>
        <dbReference type="ARBA" id="ARBA00022519"/>
    </source>
</evidence>
<keyword evidence="13" id="KW-0249">Electron transport</keyword>
<dbReference type="NCBIfam" id="TIGR02970">
    <property type="entry name" value="succ_dehyd_cytB"/>
    <property type="match status" value="1"/>
</dbReference>
<dbReference type="InterPro" id="IPR000701">
    <property type="entry name" value="SuccDH_FuR_B_TM-su"/>
</dbReference>
<comment type="cofactor">
    <cofactor evidence="18">
        <name>heme</name>
        <dbReference type="ChEBI" id="CHEBI:30413"/>
    </cofactor>
    <text evidence="18">The heme is bound between the two transmembrane subunits.</text>
</comment>
<evidence type="ECO:0000256" key="14">
    <source>
        <dbReference type="ARBA" id="ARBA00022989"/>
    </source>
</evidence>
<comment type="subcellular location">
    <subcellularLocation>
        <location evidence="2">Cell inner membrane</location>
        <topology evidence="2">Multi-pass membrane protein</topology>
    </subcellularLocation>
</comment>
<dbReference type="FunFam" id="1.20.1300.10:FF:000005">
    <property type="entry name" value="Succinate dehydrogenase cytochrome b556 subunit"/>
    <property type="match status" value="1"/>
</dbReference>
<evidence type="ECO:0000256" key="1">
    <source>
        <dbReference type="ARBA" id="ARBA00004050"/>
    </source>
</evidence>
<keyword evidence="8" id="KW-0997">Cell inner membrane</keyword>
<evidence type="ECO:0000256" key="13">
    <source>
        <dbReference type="ARBA" id="ARBA00022982"/>
    </source>
</evidence>
<dbReference type="EMBL" id="FYAH01000001">
    <property type="protein sequence ID" value="SMY15020.1"/>
    <property type="molecule type" value="Genomic_DNA"/>
</dbReference>
<keyword evidence="6" id="KW-0813">Transport</keyword>
<evidence type="ECO:0000256" key="19">
    <source>
        <dbReference type="SAM" id="Phobius"/>
    </source>
</evidence>
<comment type="function">
    <text evidence="1">Membrane-anchoring subunit of succinate dehydrogenase (SDH).</text>
</comment>
<comment type="subunit">
    <text evidence="17">Part of an enzyme complex containing four subunits: a flavoprotein, an iron-sulfur protein, plus two membrane-anchoring proteins, SdhC and SdhD. The complex can form homotrimers.</text>
</comment>
<dbReference type="GO" id="GO:0046872">
    <property type="term" value="F:metal ion binding"/>
    <property type="evidence" value="ECO:0007669"/>
    <property type="project" value="UniProtKB-KW"/>
</dbReference>
<dbReference type="AlphaFoldDB" id="A0A1Y6KS52"/>
<feature type="transmembrane region" description="Helical" evidence="19">
    <location>
        <begin position="33"/>
        <end position="53"/>
    </location>
</feature>
<comment type="similarity">
    <text evidence="4">Belongs to the cytochrome b560 family.</text>
</comment>
<keyword evidence="14 19" id="KW-1133">Transmembrane helix</keyword>
<dbReference type="PANTHER" id="PTHR10978:SF5">
    <property type="entry name" value="SUCCINATE DEHYDROGENASE CYTOCHROME B560 SUBUNIT, MITOCHONDRIAL"/>
    <property type="match status" value="1"/>
</dbReference>
<evidence type="ECO:0000256" key="15">
    <source>
        <dbReference type="ARBA" id="ARBA00023004"/>
    </source>
</evidence>
<keyword evidence="21" id="KW-1185">Reference proteome</keyword>
<evidence type="ECO:0000256" key="2">
    <source>
        <dbReference type="ARBA" id="ARBA00004429"/>
    </source>
</evidence>
<keyword evidence="11 19" id="KW-0812">Transmembrane</keyword>
<organism evidence="20 21">
    <name type="scientific">Photobacterium aquimaris</name>
    <dbReference type="NCBI Taxonomy" id="512643"/>
    <lineage>
        <taxon>Bacteria</taxon>
        <taxon>Pseudomonadati</taxon>
        <taxon>Pseudomonadota</taxon>
        <taxon>Gammaproteobacteria</taxon>
        <taxon>Vibrionales</taxon>
        <taxon>Vibrionaceae</taxon>
        <taxon>Photobacterium</taxon>
    </lineage>
</organism>
<keyword evidence="7" id="KW-1003">Cell membrane</keyword>
<dbReference type="PIRSF" id="PIRSF000178">
    <property type="entry name" value="SDH_cyt_b560"/>
    <property type="match status" value="1"/>
</dbReference>
<evidence type="ECO:0000256" key="18">
    <source>
        <dbReference type="PIRSR" id="PIRSR000178-1"/>
    </source>
</evidence>
<dbReference type="NCBIfam" id="NF007021">
    <property type="entry name" value="PRK09487.1"/>
    <property type="match status" value="1"/>
</dbReference>
<accession>A0A1Y6KS52</accession>
<evidence type="ECO:0000256" key="3">
    <source>
        <dbReference type="ARBA" id="ARBA00005163"/>
    </source>
</evidence>
<dbReference type="PANTHER" id="PTHR10978">
    <property type="entry name" value="SUCCINATE DEHYDROGENASE CYTOCHROME B560 SUBUNIT"/>
    <property type="match status" value="1"/>
</dbReference>
<evidence type="ECO:0000256" key="5">
    <source>
        <dbReference type="ARBA" id="ARBA00020076"/>
    </source>
</evidence>
<feature type="transmembrane region" description="Helical" evidence="19">
    <location>
        <begin position="73"/>
        <end position="98"/>
    </location>
</feature>
<gene>
    <name evidence="20" type="primary">sdhC</name>
    <name evidence="20" type="ORF">PAQU9191_00236</name>
</gene>
<evidence type="ECO:0000256" key="9">
    <source>
        <dbReference type="ARBA" id="ARBA00022532"/>
    </source>
</evidence>
<proteinExistence type="inferred from homology"/>
<evidence type="ECO:0000313" key="21">
    <source>
        <dbReference type="Proteomes" id="UP000196485"/>
    </source>
</evidence>
<comment type="pathway">
    <text evidence="3">Carbohydrate metabolism; tricarboxylic acid cycle.</text>
</comment>